<dbReference type="RefSeq" id="WP_345737819.1">
    <property type="nucleotide sequence ID" value="NZ_BAABIA010000008.1"/>
</dbReference>
<dbReference type="PRINTS" id="PR00080">
    <property type="entry name" value="SDRFAMILY"/>
</dbReference>
<dbReference type="EMBL" id="BAABIA010000008">
    <property type="protein sequence ID" value="GAA5145154.1"/>
    <property type="molecule type" value="Genomic_DNA"/>
</dbReference>
<organism evidence="4 5">
    <name type="scientific">Prosthecobacter algae</name>
    <dbReference type="NCBI Taxonomy" id="1144682"/>
    <lineage>
        <taxon>Bacteria</taxon>
        <taxon>Pseudomonadati</taxon>
        <taxon>Verrucomicrobiota</taxon>
        <taxon>Verrucomicrobiia</taxon>
        <taxon>Verrucomicrobiales</taxon>
        <taxon>Verrucomicrobiaceae</taxon>
        <taxon>Prosthecobacter</taxon>
    </lineage>
</organism>
<dbReference type="Pfam" id="PF13561">
    <property type="entry name" value="adh_short_C2"/>
    <property type="match status" value="1"/>
</dbReference>
<dbReference type="Proteomes" id="UP001499852">
    <property type="component" value="Unassembled WGS sequence"/>
</dbReference>
<dbReference type="InterPro" id="IPR020904">
    <property type="entry name" value="Sc_DH/Rdtase_CS"/>
</dbReference>
<reference evidence="5" key="1">
    <citation type="journal article" date="2019" name="Int. J. Syst. Evol. Microbiol.">
        <title>The Global Catalogue of Microorganisms (GCM) 10K type strain sequencing project: providing services to taxonomists for standard genome sequencing and annotation.</title>
        <authorList>
            <consortium name="The Broad Institute Genomics Platform"/>
            <consortium name="The Broad Institute Genome Sequencing Center for Infectious Disease"/>
            <person name="Wu L."/>
            <person name="Ma J."/>
        </authorList>
    </citation>
    <scope>NUCLEOTIDE SEQUENCE [LARGE SCALE GENOMIC DNA]</scope>
    <source>
        <strain evidence="5">JCM 18053</strain>
    </source>
</reference>
<evidence type="ECO:0000256" key="1">
    <source>
        <dbReference type="ARBA" id="ARBA00006484"/>
    </source>
</evidence>
<evidence type="ECO:0000313" key="4">
    <source>
        <dbReference type="EMBL" id="GAA5145154.1"/>
    </source>
</evidence>
<dbReference type="PANTHER" id="PTHR42760">
    <property type="entry name" value="SHORT-CHAIN DEHYDROGENASES/REDUCTASES FAMILY MEMBER"/>
    <property type="match status" value="1"/>
</dbReference>
<accession>A0ABP9PKJ5</accession>
<keyword evidence="2" id="KW-0560">Oxidoreductase</keyword>
<comment type="caution">
    <text evidence="4">The sequence shown here is derived from an EMBL/GenBank/DDBJ whole genome shotgun (WGS) entry which is preliminary data.</text>
</comment>
<dbReference type="PRINTS" id="PR00081">
    <property type="entry name" value="GDHRDH"/>
</dbReference>
<gene>
    <name evidence="4" type="primary">fabG_4</name>
    <name evidence="4" type="ORF">GCM10023213_36350</name>
</gene>
<evidence type="ECO:0000313" key="5">
    <source>
        <dbReference type="Proteomes" id="UP001499852"/>
    </source>
</evidence>
<keyword evidence="5" id="KW-1185">Reference proteome</keyword>
<dbReference type="PANTHER" id="PTHR42760:SF133">
    <property type="entry name" value="3-OXOACYL-[ACYL-CARRIER-PROTEIN] REDUCTASE"/>
    <property type="match status" value="1"/>
</dbReference>
<evidence type="ECO:0000256" key="2">
    <source>
        <dbReference type="ARBA" id="ARBA00023002"/>
    </source>
</evidence>
<dbReference type="SMART" id="SM00822">
    <property type="entry name" value="PKS_KR"/>
    <property type="match status" value="1"/>
</dbReference>
<comment type="similarity">
    <text evidence="1">Belongs to the short-chain dehydrogenases/reductases (SDR) family.</text>
</comment>
<evidence type="ECO:0000259" key="3">
    <source>
        <dbReference type="SMART" id="SM00822"/>
    </source>
</evidence>
<proteinExistence type="inferred from homology"/>
<dbReference type="Gene3D" id="3.40.50.720">
    <property type="entry name" value="NAD(P)-binding Rossmann-like Domain"/>
    <property type="match status" value="1"/>
</dbReference>
<protein>
    <submittedName>
        <fullName evidence="4">3-oxoacyl-[acyl-carrier-protein] reductase</fullName>
    </submittedName>
</protein>
<dbReference type="SUPFAM" id="SSF51735">
    <property type="entry name" value="NAD(P)-binding Rossmann-fold domains"/>
    <property type="match status" value="1"/>
</dbReference>
<dbReference type="InterPro" id="IPR002347">
    <property type="entry name" value="SDR_fam"/>
</dbReference>
<sequence length="245" mass="26522">MPEPRRLLITGANGSLGHATARYFLEHDPLCLVFLGVRERRERAESLVAEFPGRAFLCPLEITQQESWVEAVSQIESEGGGPLSVLINNAGYHDDALLATMTQPQWSGVLDANLNAVFWGCQAALQPMMRQRWGRIVNVASLSALHSPAGQTNYAAAKAGVIGLTQSLAKETARLGITVNAICPGHIEGALPTSWSEEQIKAVRRETPMRRFARPEEIAAVVFFLASPEASYMTGASLKLDGALV</sequence>
<dbReference type="InterPro" id="IPR057326">
    <property type="entry name" value="KR_dom"/>
</dbReference>
<feature type="domain" description="Ketoreductase" evidence="3">
    <location>
        <begin position="5"/>
        <end position="190"/>
    </location>
</feature>
<dbReference type="PROSITE" id="PS00061">
    <property type="entry name" value="ADH_SHORT"/>
    <property type="match status" value="1"/>
</dbReference>
<dbReference type="InterPro" id="IPR036291">
    <property type="entry name" value="NAD(P)-bd_dom_sf"/>
</dbReference>
<name>A0ABP9PKJ5_9BACT</name>